<feature type="transmembrane region" description="Helical" evidence="1">
    <location>
        <begin position="41"/>
        <end position="60"/>
    </location>
</feature>
<feature type="transmembrane region" description="Helical" evidence="1">
    <location>
        <begin position="16"/>
        <end position="35"/>
    </location>
</feature>
<gene>
    <name evidence="2" type="ordered locus">P9211_17371</name>
</gene>
<dbReference type="HOGENOM" id="CLU_190542_1_0_3"/>
<dbReference type="KEGG" id="pmj:P9211_17371"/>
<evidence type="ECO:0000256" key="1">
    <source>
        <dbReference type="SAM" id="Phobius"/>
    </source>
</evidence>
<keyword evidence="1" id="KW-1133">Transmembrane helix</keyword>
<dbReference type="Pfam" id="PF11384">
    <property type="entry name" value="DUF3188"/>
    <property type="match status" value="1"/>
</dbReference>
<evidence type="ECO:0000313" key="3">
    <source>
        <dbReference type="Proteomes" id="UP000000788"/>
    </source>
</evidence>
<evidence type="ECO:0000313" key="2">
    <source>
        <dbReference type="EMBL" id="ABX09668.1"/>
    </source>
</evidence>
<dbReference type="eggNOG" id="ENOG5032JVC">
    <property type="taxonomic scope" value="Bacteria"/>
</dbReference>
<name>A9BD55_PROM4</name>
<sequence>MDAKKGTSLMKVSRNFWPTFAAPFLILIAILGLFQRSGNDRVQSLPSLVLGIGLICNGVLERQHHRKTILRELRKNSSK</sequence>
<accession>A9BD55</accession>
<organism evidence="2 3">
    <name type="scientific">Prochlorococcus marinus (strain MIT 9211)</name>
    <dbReference type="NCBI Taxonomy" id="93059"/>
    <lineage>
        <taxon>Bacteria</taxon>
        <taxon>Bacillati</taxon>
        <taxon>Cyanobacteriota</taxon>
        <taxon>Cyanophyceae</taxon>
        <taxon>Synechococcales</taxon>
        <taxon>Prochlorococcaceae</taxon>
        <taxon>Prochlorococcus</taxon>
    </lineage>
</organism>
<keyword evidence="3" id="KW-1185">Reference proteome</keyword>
<evidence type="ECO:0008006" key="4">
    <source>
        <dbReference type="Google" id="ProtNLM"/>
    </source>
</evidence>
<proteinExistence type="predicted"/>
<keyword evidence="1" id="KW-0812">Transmembrane</keyword>
<keyword evidence="1" id="KW-0472">Membrane</keyword>
<dbReference type="AlphaFoldDB" id="A9BD55"/>
<dbReference type="Proteomes" id="UP000000788">
    <property type="component" value="Chromosome"/>
</dbReference>
<protein>
    <recommendedName>
        <fullName evidence="4">DUF3188 domain-containing protein</fullName>
    </recommendedName>
</protein>
<dbReference type="EMBL" id="CP000878">
    <property type="protein sequence ID" value="ABX09668.1"/>
    <property type="molecule type" value="Genomic_DNA"/>
</dbReference>
<dbReference type="InterPro" id="IPR021524">
    <property type="entry name" value="DUF3188"/>
</dbReference>
<dbReference type="STRING" id="93059.P9211_17371"/>
<reference evidence="2 3" key="1">
    <citation type="journal article" date="2007" name="PLoS Genet.">
        <title>Patterns and implications of gene gain and loss in the evolution of Prochlorococcus.</title>
        <authorList>
            <person name="Kettler G.C."/>
            <person name="Martiny A.C."/>
            <person name="Huang K."/>
            <person name="Zucker J."/>
            <person name="Coleman M.L."/>
            <person name="Rodrigue S."/>
            <person name="Chen F."/>
            <person name="Lapidus A."/>
            <person name="Ferriera S."/>
            <person name="Johnson J."/>
            <person name="Steglich C."/>
            <person name="Church G.M."/>
            <person name="Richardson P."/>
            <person name="Chisholm S.W."/>
        </authorList>
    </citation>
    <scope>NUCLEOTIDE SEQUENCE [LARGE SCALE GENOMIC DNA]</scope>
    <source>
        <strain evidence="3">MIT 9211</strain>
    </source>
</reference>